<keyword evidence="1" id="KW-0812">Transmembrane</keyword>
<name>A0A1H2Q8Q8_THIRO</name>
<evidence type="ECO:0000256" key="1">
    <source>
        <dbReference type="SAM" id="Phobius"/>
    </source>
</evidence>
<dbReference type="RefSeq" id="WP_093027181.1">
    <property type="nucleotide sequence ID" value="NZ_FNNZ01000001.1"/>
</dbReference>
<proteinExistence type="predicted"/>
<dbReference type="Proteomes" id="UP000198816">
    <property type="component" value="Unassembled WGS sequence"/>
</dbReference>
<keyword evidence="1" id="KW-1133">Transmembrane helix</keyword>
<evidence type="ECO:0000313" key="3">
    <source>
        <dbReference type="Proteomes" id="UP000198816"/>
    </source>
</evidence>
<gene>
    <name evidence="2" type="ORF">SAMN05421783_101169</name>
</gene>
<feature type="transmembrane region" description="Helical" evidence="1">
    <location>
        <begin position="92"/>
        <end position="110"/>
    </location>
</feature>
<dbReference type="AlphaFoldDB" id="A0A1H2Q8Q8"/>
<dbReference type="OrthoDB" id="5768057at2"/>
<feature type="transmembrane region" description="Helical" evidence="1">
    <location>
        <begin position="41"/>
        <end position="60"/>
    </location>
</feature>
<feature type="transmembrane region" description="Helical" evidence="1">
    <location>
        <begin position="67"/>
        <end position="86"/>
    </location>
</feature>
<reference evidence="3" key="1">
    <citation type="submission" date="2016-10" db="EMBL/GenBank/DDBJ databases">
        <authorList>
            <person name="Varghese N."/>
            <person name="Submissions S."/>
        </authorList>
    </citation>
    <scope>NUCLEOTIDE SEQUENCE [LARGE SCALE GENOMIC DNA]</scope>
    <source>
        <strain evidence="3">DSM 217</strain>
    </source>
</reference>
<keyword evidence="1" id="KW-0472">Membrane</keyword>
<accession>A0A1H2Q8Q8</accession>
<protein>
    <submittedName>
        <fullName evidence="2">Uncharacterized protein</fullName>
    </submittedName>
</protein>
<evidence type="ECO:0000313" key="2">
    <source>
        <dbReference type="EMBL" id="SDW03536.1"/>
    </source>
</evidence>
<sequence length="133" mass="14769">MDRASESQEIWVFSTLVVGFALSFLIAVVPHFDGAYRLEPLMLAAWMIPYIILSVIVWFLRGPARLRTILGVVWIQLLTVLIQRAILGDPDGLSLFLMPLVTALGLLLLVPQLCGRMEEGPLGPICGRLLKRS</sequence>
<keyword evidence="3" id="KW-1185">Reference proteome</keyword>
<organism evidence="2 3">
    <name type="scientific">Thiocapsa roseopersicina</name>
    <dbReference type="NCBI Taxonomy" id="1058"/>
    <lineage>
        <taxon>Bacteria</taxon>
        <taxon>Pseudomonadati</taxon>
        <taxon>Pseudomonadota</taxon>
        <taxon>Gammaproteobacteria</taxon>
        <taxon>Chromatiales</taxon>
        <taxon>Chromatiaceae</taxon>
        <taxon>Thiocapsa</taxon>
    </lineage>
</organism>
<dbReference type="EMBL" id="FNNZ01000001">
    <property type="protein sequence ID" value="SDW03536.1"/>
    <property type="molecule type" value="Genomic_DNA"/>
</dbReference>
<feature type="transmembrane region" description="Helical" evidence="1">
    <location>
        <begin position="12"/>
        <end position="29"/>
    </location>
</feature>